<dbReference type="InterPro" id="IPR027417">
    <property type="entry name" value="P-loop_NTPase"/>
</dbReference>
<proteinExistence type="predicted"/>
<evidence type="ECO:0000313" key="1">
    <source>
        <dbReference type="EMBL" id="EHL05291.1"/>
    </source>
</evidence>
<evidence type="ECO:0000313" key="2">
    <source>
        <dbReference type="Proteomes" id="UP000004416"/>
    </source>
</evidence>
<organism evidence="1 2">
    <name type="scientific">Desulfitobacterium hafniense DP7</name>
    <dbReference type="NCBI Taxonomy" id="537010"/>
    <lineage>
        <taxon>Bacteria</taxon>
        <taxon>Bacillati</taxon>
        <taxon>Bacillota</taxon>
        <taxon>Clostridia</taxon>
        <taxon>Eubacteriales</taxon>
        <taxon>Desulfitobacteriaceae</taxon>
        <taxon>Desulfitobacterium</taxon>
    </lineage>
</organism>
<sequence length="67" mass="7752">MLLGRYNILLMDEPSNFLDLPGIEALEILMKSYAGTILFISHDQRLLENVADRIYAIKDKRLCLIKE</sequence>
<accession>G9XSS6</accession>
<reference evidence="1 2" key="1">
    <citation type="submission" date="2011-08" db="EMBL/GenBank/DDBJ databases">
        <authorList>
            <person name="Weinstock G."/>
            <person name="Sodergren E."/>
            <person name="Clifton S."/>
            <person name="Fulton L."/>
            <person name="Fulton B."/>
            <person name="Courtney L."/>
            <person name="Fronick C."/>
            <person name="Harrison M."/>
            <person name="Strong C."/>
            <person name="Farmer C."/>
            <person name="Delahaunty K."/>
            <person name="Markovic C."/>
            <person name="Hall O."/>
            <person name="Minx P."/>
            <person name="Tomlinson C."/>
            <person name="Mitreva M."/>
            <person name="Hou S."/>
            <person name="Chen J."/>
            <person name="Wollam A."/>
            <person name="Pepin K.H."/>
            <person name="Johnson M."/>
            <person name="Bhonagiri V."/>
            <person name="Zhang X."/>
            <person name="Suruliraj S."/>
            <person name="Warren W."/>
            <person name="Chinwalla A."/>
            <person name="Mardis E.R."/>
            <person name="Wilson R.K."/>
        </authorList>
    </citation>
    <scope>NUCLEOTIDE SEQUENCE [LARGE SCALE GENOMIC DNA]</scope>
    <source>
        <strain evidence="1 2">DP7</strain>
    </source>
</reference>
<dbReference type="SUPFAM" id="SSF52540">
    <property type="entry name" value="P-loop containing nucleoside triphosphate hydrolases"/>
    <property type="match status" value="1"/>
</dbReference>
<comment type="caution">
    <text evidence="1">The sequence shown here is derived from an EMBL/GenBank/DDBJ whole genome shotgun (WGS) entry which is preliminary data.</text>
</comment>
<dbReference type="Proteomes" id="UP000004416">
    <property type="component" value="Unassembled WGS sequence"/>
</dbReference>
<dbReference type="AlphaFoldDB" id="G9XSS6"/>
<dbReference type="PANTHER" id="PTHR42855">
    <property type="entry name" value="ABC TRANSPORTER ATP-BINDING SUBUNIT"/>
    <property type="match status" value="1"/>
</dbReference>
<dbReference type="HOGENOM" id="CLU_000604_89_4_9"/>
<gene>
    <name evidence="1" type="ORF">HMPREF0322_04027</name>
</gene>
<evidence type="ECO:0008006" key="3">
    <source>
        <dbReference type="Google" id="ProtNLM"/>
    </source>
</evidence>
<dbReference type="Gene3D" id="3.40.50.300">
    <property type="entry name" value="P-loop containing nucleotide triphosphate hydrolases"/>
    <property type="match status" value="1"/>
</dbReference>
<dbReference type="PANTHER" id="PTHR42855:SF1">
    <property type="entry name" value="ABC TRANSPORTER DOMAIN-CONTAINING PROTEIN"/>
    <property type="match status" value="1"/>
</dbReference>
<dbReference type="InterPro" id="IPR051309">
    <property type="entry name" value="ABCF_ATPase"/>
</dbReference>
<protein>
    <recommendedName>
        <fullName evidence="3">ABC transporter domain-containing protein</fullName>
    </recommendedName>
</protein>
<dbReference type="EMBL" id="AFZX01000105">
    <property type="protein sequence ID" value="EHL05291.1"/>
    <property type="molecule type" value="Genomic_DNA"/>
</dbReference>
<name>G9XSS6_DESHA</name>
<dbReference type="PATRIC" id="fig|537010.4.peg.3762"/>